<evidence type="ECO:0000313" key="15">
    <source>
        <dbReference type="EMBL" id="TGY63467.1"/>
    </source>
</evidence>
<reference evidence="15 16" key="1">
    <citation type="submission" date="2019-04" db="EMBL/GenBank/DDBJ databases">
        <title>Microbes associate with the intestines of laboratory mice.</title>
        <authorList>
            <person name="Navarre W."/>
            <person name="Wong E."/>
            <person name="Huang K."/>
            <person name="Tropini C."/>
            <person name="Ng K."/>
            <person name="Yu B."/>
        </authorList>
    </citation>
    <scope>NUCLEOTIDE SEQUENCE [LARGE SCALE GENOMIC DNA]</scope>
    <source>
        <strain evidence="15 16">NM07_P-09</strain>
    </source>
</reference>
<keyword evidence="4 13" id="KW-0479">Metal-binding</keyword>
<comment type="caution">
    <text evidence="15">The sequence shown here is derived from an EMBL/GenBank/DDBJ whole genome shotgun (WGS) entry which is preliminary data.</text>
</comment>
<evidence type="ECO:0000256" key="5">
    <source>
        <dbReference type="ARBA" id="ARBA00022759"/>
    </source>
</evidence>
<name>A0A4S2F4Y2_9ACTN</name>
<keyword evidence="10 13" id="KW-0233">DNA recombination</keyword>
<dbReference type="GO" id="GO:0008821">
    <property type="term" value="F:crossover junction DNA endonuclease activity"/>
    <property type="evidence" value="ECO:0007669"/>
    <property type="project" value="UniProtKB-UniRule"/>
</dbReference>
<dbReference type="GO" id="GO:0006310">
    <property type="term" value="P:DNA recombination"/>
    <property type="evidence" value="ECO:0007669"/>
    <property type="project" value="UniProtKB-UniRule"/>
</dbReference>
<dbReference type="AlphaFoldDB" id="A0A4S2F4Y2"/>
<evidence type="ECO:0000256" key="12">
    <source>
        <dbReference type="ARBA" id="ARBA00029354"/>
    </source>
</evidence>
<dbReference type="PANTHER" id="PTHR30194">
    <property type="entry name" value="CROSSOVER JUNCTION ENDODEOXYRIBONUCLEASE RUVC"/>
    <property type="match status" value="1"/>
</dbReference>
<dbReference type="Pfam" id="PF02075">
    <property type="entry name" value="RuvC"/>
    <property type="match status" value="1"/>
</dbReference>
<dbReference type="FunFam" id="3.30.420.10:FF:000002">
    <property type="entry name" value="Crossover junction endodeoxyribonuclease RuvC"/>
    <property type="match status" value="1"/>
</dbReference>
<dbReference type="SUPFAM" id="SSF53098">
    <property type="entry name" value="Ribonuclease H-like"/>
    <property type="match status" value="1"/>
</dbReference>
<comment type="similarity">
    <text evidence="1 13">Belongs to the RuvC family.</text>
</comment>
<sequence>MVILGIDPGLAHTGWGVIETKGSLCRARAYGCCATGTEEPMDVRLHSIYKEIRQVIDRYHPSEVAIEQIFFGQNTKSAIATAHARGAALVACACGGCTVGEYTPMQIKKAVAGTGAADKHQVTTMTRILLALDHDPKPDHCADALAAAVCHAHTVQNDRRAQRAHEAVVGFQRYPGEALERSM</sequence>
<dbReference type="GO" id="GO:0048476">
    <property type="term" value="C:Holliday junction resolvase complex"/>
    <property type="evidence" value="ECO:0007669"/>
    <property type="project" value="UniProtKB-UniRule"/>
</dbReference>
<comment type="cofactor">
    <cofactor evidence="13">
        <name>Mg(2+)</name>
        <dbReference type="ChEBI" id="CHEBI:18420"/>
    </cofactor>
    <text evidence="13">Binds 2 Mg(2+) ion per subunit.</text>
</comment>
<gene>
    <name evidence="13 15" type="primary">ruvC</name>
    <name evidence="15" type="ORF">E5334_02935</name>
</gene>
<feature type="active site" evidence="13">
    <location>
        <position position="67"/>
    </location>
</feature>
<comment type="subunit">
    <text evidence="13">Homodimer which binds Holliday junction (HJ) DNA. The HJ becomes 2-fold symmetrical on binding to RuvC with unstacked arms; it has a different conformation from HJ DNA in complex with RuvA. In the full resolvosome a probable DNA-RuvA(4)-RuvB(12)-RuvC(2) complex forms which resolves the HJ.</text>
</comment>
<evidence type="ECO:0000256" key="2">
    <source>
        <dbReference type="ARBA" id="ARBA00022490"/>
    </source>
</evidence>
<dbReference type="Proteomes" id="UP000310263">
    <property type="component" value="Unassembled WGS sequence"/>
</dbReference>
<evidence type="ECO:0000256" key="3">
    <source>
        <dbReference type="ARBA" id="ARBA00022722"/>
    </source>
</evidence>
<keyword evidence="6 13" id="KW-0227">DNA damage</keyword>
<dbReference type="PANTHER" id="PTHR30194:SF3">
    <property type="entry name" value="CROSSOVER JUNCTION ENDODEOXYRIBONUCLEASE RUVC"/>
    <property type="match status" value="1"/>
</dbReference>
<feature type="binding site" evidence="13">
    <location>
        <position position="7"/>
    </location>
    <ligand>
        <name>Mg(2+)</name>
        <dbReference type="ChEBI" id="CHEBI:18420"/>
        <label>1</label>
    </ligand>
</feature>
<dbReference type="PRINTS" id="PR00696">
    <property type="entry name" value="RSOLVASERUVC"/>
</dbReference>
<dbReference type="GO" id="GO:0006281">
    <property type="term" value="P:DNA repair"/>
    <property type="evidence" value="ECO:0007669"/>
    <property type="project" value="UniProtKB-UniRule"/>
</dbReference>
<keyword evidence="9 13" id="KW-0238">DNA-binding</keyword>
<dbReference type="NCBIfam" id="TIGR00228">
    <property type="entry name" value="ruvC"/>
    <property type="match status" value="1"/>
</dbReference>
<evidence type="ECO:0000256" key="7">
    <source>
        <dbReference type="ARBA" id="ARBA00022801"/>
    </source>
</evidence>
<dbReference type="EMBL" id="SRYE01000001">
    <property type="protein sequence ID" value="TGY63467.1"/>
    <property type="molecule type" value="Genomic_DNA"/>
</dbReference>
<comment type="function">
    <text evidence="13">The RuvA-RuvB-RuvC complex processes Holliday junction (HJ) DNA during genetic recombination and DNA repair. Endonuclease that resolves HJ intermediates. Cleaves cruciform DNA by making single-stranded nicks across the HJ at symmetrical positions within the homologous arms, yielding a 5'-phosphate and a 3'-hydroxyl group; requires a central core of homology in the junction. The consensus cleavage sequence is 5'-(A/T)TT(C/G)-3'. Cleavage occurs on the 3'-side of the TT dinucleotide at the point of strand exchange. HJ branch migration catalyzed by RuvA-RuvB allows RuvC to scan DNA until it finds its consensus sequence, where it cleaves and resolves the cruciform DNA.</text>
</comment>
<keyword evidence="11 13" id="KW-0234">DNA repair</keyword>
<dbReference type="GO" id="GO:0005737">
    <property type="term" value="C:cytoplasm"/>
    <property type="evidence" value="ECO:0007669"/>
    <property type="project" value="UniProtKB-SubCell"/>
</dbReference>
<evidence type="ECO:0000256" key="1">
    <source>
        <dbReference type="ARBA" id="ARBA00009518"/>
    </source>
</evidence>
<evidence type="ECO:0000256" key="11">
    <source>
        <dbReference type="ARBA" id="ARBA00023204"/>
    </source>
</evidence>
<keyword evidence="3 13" id="KW-0540">Nuclease</keyword>
<dbReference type="EC" id="3.1.21.10" evidence="13 14"/>
<evidence type="ECO:0000256" key="13">
    <source>
        <dbReference type="HAMAP-Rule" id="MF_00034"/>
    </source>
</evidence>
<dbReference type="HAMAP" id="MF_00034">
    <property type="entry name" value="RuvC"/>
    <property type="match status" value="1"/>
</dbReference>
<evidence type="ECO:0000256" key="10">
    <source>
        <dbReference type="ARBA" id="ARBA00023172"/>
    </source>
</evidence>
<dbReference type="CDD" id="cd16962">
    <property type="entry name" value="RuvC"/>
    <property type="match status" value="1"/>
</dbReference>
<evidence type="ECO:0000256" key="8">
    <source>
        <dbReference type="ARBA" id="ARBA00022842"/>
    </source>
</evidence>
<evidence type="ECO:0000256" key="4">
    <source>
        <dbReference type="ARBA" id="ARBA00022723"/>
    </source>
</evidence>
<comment type="subcellular location">
    <subcellularLocation>
        <location evidence="13">Cytoplasm</location>
    </subcellularLocation>
</comment>
<accession>A0A4S2F4Y2</accession>
<evidence type="ECO:0000256" key="9">
    <source>
        <dbReference type="ARBA" id="ARBA00023125"/>
    </source>
</evidence>
<comment type="catalytic activity">
    <reaction evidence="12 13">
        <text>Endonucleolytic cleavage at a junction such as a reciprocal single-stranded crossover between two homologous DNA duplexes (Holliday junction).</text>
        <dbReference type="EC" id="3.1.21.10"/>
    </reaction>
</comment>
<dbReference type="OrthoDB" id="9805499at2"/>
<dbReference type="RefSeq" id="WP_136012092.1">
    <property type="nucleotide sequence ID" value="NZ_SRYE01000001.1"/>
</dbReference>
<evidence type="ECO:0000256" key="14">
    <source>
        <dbReference type="NCBIfam" id="TIGR00228"/>
    </source>
</evidence>
<feature type="active site" evidence="13">
    <location>
        <position position="140"/>
    </location>
</feature>
<dbReference type="InterPro" id="IPR002176">
    <property type="entry name" value="X-over_junc_endoDNase_RuvC"/>
</dbReference>
<keyword evidence="16" id="KW-1185">Reference proteome</keyword>
<proteinExistence type="inferred from homology"/>
<dbReference type="GO" id="GO:0000287">
    <property type="term" value="F:magnesium ion binding"/>
    <property type="evidence" value="ECO:0007669"/>
    <property type="project" value="UniProtKB-UniRule"/>
</dbReference>
<organism evidence="15 16">
    <name type="scientific">Muricaecibacterium torontonense</name>
    <dbReference type="NCBI Taxonomy" id="3032871"/>
    <lineage>
        <taxon>Bacteria</taxon>
        <taxon>Bacillati</taxon>
        <taxon>Actinomycetota</taxon>
        <taxon>Coriobacteriia</taxon>
        <taxon>Coriobacteriales</taxon>
        <taxon>Atopobiaceae</taxon>
        <taxon>Muricaecibacterium</taxon>
    </lineage>
</organism>
<evidence type="ECO:0000256" key="6">
    <source>
        <dbReference type="ARBA" id="ARBA00022763"/>
    </source>
</evidence>
<dbReference type="InterPro" id="IPR036397">
    <property type="entry name" value="RNaseH_sf"/>
</dbReference>
<dbReference type="GO" id="GO:0003677">
    <property type="term" value="F:DNA binding"/>
    <property type="evidence" value="ECO:0007669"/>
    <property type="project" value="UniProtKB-KW"/>
</dbReference>
<dbReference type="NCBIfam" id="NF000711">
    <property type="entry name" value="PRK00039.2-1"/>
    <property type="match status" value="1"/>
</dbReference>
<keyword evidence="2 13" id="KW-0963">Cytoplasm</keyword>
<feature type="binding site" evidence="13">
    <location>
        <position position="140"/>
    </location>
    <ligand>
        <name>Mg(2+)</name>
        <dbReference type="ChEBI" id="CHEBI:18420"/>
        <label>1</label>
    </ligand>
</feature>
<keyword evidence="8 13" id="KW-0460">Magnesium</keyword>
<keyword evidence="5 13" id="KW-0255">Endonuclease</keyword>
<feature type="binding site" evidence="13">
    <location>
        <position position="67"/>
    </location>
    <ligand>
        <name>Mg(2+)</name>
        <dbReference type="ChEBI" id="CHEBI:18420"/>
        <label>2</label>
    </ligand>
</feature>
<feature type="active site" evidence="13">
    <location>
        <position position="7"/>
    </location>
</feature>
<protein>
    <recommendedName>
        <fullName evidence="13 14">Crossover junction endodeoxyribonuclease RuvC</fullName>
        <ecNumber evidence="13 14">3.1.21.10</ecNumber>
    </recommendedName>
    <alternativeName>
        <fullName evidence="13">Holliday junction nuclease RuvC</fullName>
    </alternativeName>
    <alternativeName>
        <fullName evidence="13">Holliday junction resolvase RuvC</fullName>
    </alternativeName>
</protein>
<keyword evidence="7 13" id="KW-0378">Hydrolase</keyword>
<dbReference type="InterPro" id="IPR012337">
    <property type="entry name" value="RNaseH-like_sf"/>
</dbReference>
<evidence type="ECO:0000313" key="16">
    <source>
        <dbReference type="Proteomes" id="UP000310263"/>
    </source>
</evidence>
<dbReference type="Gene3D" id="3.30.420.10">
    <property type="entry name" value="Ribonuclease H-like superfamily/Ribonuclease H"/>
    <property type="match status" value="1"/>
</dbReference>